<dbReference type="Gene3D" id="3.40.50.1820">
    <property type="entry name" value="alpha/beta hydrolase"/>
    <property type="match status" value="1"/>
</dbReference>
<sequence length="283" mass="32262">MRPAQFPSPRASVDLAWQDRKIALEYQWVGVASEGPVVVFLHEGLGSIDLWKNFPHRFCEKNGLTGLVFSRYGYGRSTPRLPEERWPVSFMHAQAHDVLPRLFDKLDIRKPWLFGHSDGASIALLYAAWFSDNVSGIVVVAPHIFVEDKTVESIAAARQAYLSTELRNRLARYHQDVDSAFWGWNDIWLDPAFRTWNIEECLSSLACPVMAVQGEDDEYGSLEQIRGIKKKAPHTQLSIFPRCGHSPHRDQPEKLIQEAGQFVQDAMQNATRNIQALNPRRQP</sequence>
<gene>
    <name evidence="2" type="ORF">G3574_06905</name>
</gene>
<evidence type="ECO:0000313" key="2">
    <source>
        <dbReference type="EMBL" id="NEX60801.1"/>
    </source>
</evidence>
<dbReference type="InterPro" id="IPR050266">
    <property type="entry name" value="AB_hydrolase_sf"/>
</dbReference>
<dbReference type="GO" id="GO:0016020">
    <property type="term" value="C:membrane"/>
    <property type="evidence" value="ECO:0007669"/>
    <property type="project" value="TreeGrafter"/>
</dbReference>
<dbReference type="PANTHER" id="PTHR43798">
    <property type="entry name" value="MONOACYLGLYCEROL LIPASE"/>
    <property type="match status" value="1"/>
</dbReference>
<dbReference type="GO" id="GO:0046464">
    <property type="term" value="P:acylglycerol catabolic process"/>
    <property type="evidence" value="ECO:0007669"/>
    <property type="project" value="TreeGrafter"/>
</dbReference>
<name>A0A6B3SIZ4_9BURK</name>
<evidence type="ECO:0000259" key="1">
    <source>
        <dbReference type="Pfam" id="PF12697"/>
    </source>
</evidence>
<comment type="caution">
    <text evidence="2">The sequence shown here is derived from an EMBL/GenBank/DDBJ whole genome shotgun (WGS) entry which is preliminary data.</text>
</comment>
<protein>
    <submittedName>
        <fullName evidence="2">Alpha/beta hydrolase</fullName>
    </submittedName>
</protein>
<dbReference type="RefSeq" id="WP_163961410.1">
    <property type="nucleotide sequence ID" value="NZ_JAAIVB010000018.1"/>
</dbReference>
<dbReference type="EMBL" id="JAAIVB010000018">
    <property type="protein sequence ID" value="NEX60801.1"/>
    <property type="molecule type" value="Genomic_DNA"/>
</dbReference>
<dbReference type="Pfam" id="PF12697">
    <property type="entry name" value="Abhydrolase_6"/>
    <property type="match status" value="1"/>
</dbReference>
<dbReference type="AlphaFoldDB" id="A0A6B3SIZ4"/>
<dbReference type="InterPro" id="IPR000073">
    <property type="entry name" value="AB_hydrolase_1"/>
</dbReference>
<dbReference type="PANTHER" id="PTHR43798:SF5">
    <property type="entry name" value="MONOACYLGLYCEROL LIPASE ABHD6"/>
    <property type="match status" value="1"/>
</dbReference>
<evidence type="ECO:0000313" key="3">
    <source>
        <dbReference type="Proteomes" id="UP000482155"/>
    </source>
</evidence>
<keyword evidence="3" id="KW-1185">Reference proteome</keyword>
<dbReference type="InterPro" id="IPR029058">
    <property type="entry name" value="AB_hydrolase_fold"/>
</dbReference>
<dbReference type="SUPFAM" id="SSF53474">
    <property type="entry name" value="alpha/beta-Hydrolases"/>
    <property type="match status" value="1"/>
</dbReference>
<feature type="domain" description="AB hydrolase-1" evidence="1">
    <location>
        <begin position="38"/>
        <end position="257"/>
    </location>
</feature>
<reference evidence="2 3" key="1">
    <citation type="submission" date="2020-02" db="EMBL/GenBank/DDBJ databases">
        <authorList>
            <person name="Kim M.K."/>
        </authorList>
    </citation>
    <scope>NUCLEOTIDE SEQUENCE [LARGE SCALE GENOMIC DNA]</scope>
    <source>
        <strain evidence="2 3">17J57-3</strain>
    </source>
</reference>
<dbReference type="GO" id="GO:0047372">
    <property type="term" value="F:monoacylglycerol lipase activity"/>
    <property type="evidence" value="ECO:0007669"/>
    <property type="project" value="TreeGrafter"/>
</dbReference>
<dbReference type="Proteomes" id="UP000482155">
    <property type="component" value="Unassembled WGS sequence"/>
</dbReference>
<accession>A0A6B3SIZ4</accession>
<keyword evidence="2" id="KW-0378">Hydrolase</keyword>
<organism evidence="2 3">
    <name type="scientific">Noviherbaspirillum galbum</name>
    <dbReference type="NCBI Taxonomy" id="2709383"/>
    <lineage>
        <taxon>Bacteria</taxon>
        <taxon>Pseudomonadati</taxon>
        <taxon>Pseudomonadota</taxon>
        <taxon>Betaproteobacteria</taxon>
        <taxon>Burkholderiales</taxon>
        <taxon>Oxalobacteraceae</taxon>
        <taxon>Noviherbaspirillum</taxon>
    </lineage>
</organism>
<proteinExistence type="predicted"/>